<proteinExistence type="predicted"/>
<evidence type="ECO:0000256" key="2">
    <source>
        <dbReference type="SAM" id="Coils"/>
    </source>
</evidence>
<feature type="domain" description="DUF4200" evidence="4">
    <location>
        <begin position="1"/>
        <end position="111"/>
    </location>
</feature>
<evidence type="ECO:0000313" key="5">
    <source>
        <dbReference type="Ensembl" id="ENSCSAVP00000005195.1"/>
    </source>
</evidence>
<organism evidence="5 6">
    <name type="scientific">Ciona savignyi</name>
    <name type="common">Pacific transparent sea squirt</name>
    <dbReference type="NCBI Taxonomy" id="51511"/>
    <lineage>
        <taxon>Eukaryota</taxon>
        <taxon>Metazoa</taxon>
        <taxon>Chordata</taxon>
        <taxon>Tunicata</taxon>
        <taxon>Ascidiacea</taxon>
        <taxon>Phlebobranchia</taxon>
        <taxon>Cionidae</taxon>
        <taxon>Ciona</taxon>
    </lineage>
</organism>
<dbReference type="GeneTree" id="ENSGT00940000153110"/>
<evidence type="ECO:0000256" key="1">
    <source>
        <dbReference type="ARBA" id="ARBA00023054"/>
    </source>
</evidence>
<reference evidence="5" key="3">
    <citation type="submission" date="2025-09" db="UniProtKB">
        <authorList>
            <consortium name="Ensembl"/>
        </authorList>
    </citation>
    <scope>IDENTIFICATION</scope>
</reference>
<dbReference type="Proteomes" id="UP000007875">
    <property type="component" value="Unassembled WGS sequence"/>
</dbReference>
<name>H2YIP6_CIOSA</name>
<evidence type="ECO:0000256" key="3">
    <source>
        <dbReference type="SAM" id="MobiDB-lite"/>
    </source>
</evidence>
<evidence type="ECO:0000259" key="4">
    <source>
        <dbReference type="Pfam" id="PF13863"/>
    </source>
</evidence>
<dbReference type="HOGENOM" id="CLU_026271_0_1_1"/>
<dbReference type="Ensembl" id="ENSCSAVT00000005266.1">
    <property type="protein sequence ID" value="ENSCSAVP00000005195.1"/>
    <property type="gene ID" value="ENSCSAVG00000003097.1"/>
</dbReference>
<feature type="coiled-coil region" evidence="2">
    <location>
        <begin position="259"/>
        <end position="286"/>
    </location>
</feature>
<sequence>MFLVNFGIKTKRDEISGFKERAIMEEHKMRKRAQRLHEDAVLFDEFLKATDEAAVEAMKRTEKETKTKIEKTAELRRMQVKLNSAKGDISKTDETLSDYLRYKSFLLQVKDNLEAKDGDLLTSDEWLEKRVKERKLEKERKKRKKKPESQAKQRAQRIAPYINRLDVFIQLKRNTTPRTVTRTSSKLSFSKVDFPEEWDTTSPQSENGKFHSEIELLQIIKDLEEENLKMIYHFQHSEEALEETKVGYCETKAKLVKEVLVLKKQVLRMEKMIADAQERSKELKLMCQILDEGTHENGDQALVDLNEKVEKVYYNVVGKLMLNIDGLMMLTNIENKMELLLDEIESLPEAAVKEIQKIKDKERRLQLREDKLAIQRHRQEDRARKAQERANANSFKRVGRRLVFRSEPIKGRVAKASNDAIVTTDSSLFLAQH</sequence>
<dbReference type="InterPro" id="IPR025252">
    <property type="entry name" value="DUF4200"/>
</dbReference>
<dbReference type="PANTHER" id="PTHR21683:SF3">
    <property type="entry name" value="CILIA AND FLAGELLA ASSOCIATED PROTEIN 100"/>
    <property type="match status" value="1"/>
</dbReference>
<dbReference type="InParanoid" id="H2YIP6"/>
<dbReference type="Pfam" id="PF13863">
    <property type="entry name" value="DUF4200"/>
    <property type="match status" value="1"/>
</dbReference>
<reference evidence="5" key="2">
    <citation type="submission" date="2025-08" db="UniProtKB">
        <authorList>
            <consortium name="Ensembl"/>
        </authorList>
    </citation>
    <scope>IDENTIFICATION</scope>
</reference>
<dbReference type="InterPro" id="IPR051147">
    <property type="entry name" value="CFAP_domain-containing"/>
</dbReference>
<dbReference type="PANTHER" id="PTHR21683">
    <property type="entry name" value="COILED-COIL DOMAIN-CONTAINING PROTEIN 42 LIKE-2-LIKE-RELATED"/>
    <property type="match status" value="1"/>
</dbReference>
<keyword evidence="6" id="KW-1185">Reference proteome</keyword>
<reference evidence="6" key="1">
    <citation type="submission" date="2003-08" db="EMBL/GenBank/DDBJ databases">
        <authorList>
            <person name="Birren B."/>
            <person name="Nusbaum C."/>
            <person name="Abebe A."/>
            <person name="Abouelleil A."/>
            <person name="Adekoya E."/>
            <person name="Ait-zahra M."/>
            <person name="Allen N."/>
            <person name="Allen T."/>
            <person name="An P."/>
            <person name="Anderson M."/>
            <person name="Anderson S."/>
            <person name="Arachchi H."/>
            <person name="Armbruster J."/>
            <person name="Bachantsang P."/>
            <person name="Baldwin J."/>
            <person name="Barry A."/>
            <person name="Bayul T."/>
            <person name="Blitshsteyn B."/>
            <person name="Bloom T."/>
            <person name="Blye J."/>
            <person name="Boguslavskiy L."/>
            <person name="Borowsky M."/>
            <person name="Boukhgalter B."/>
            <person name="Brunache A."/>
            <person name="Butler J."/>
            <person name="Calixte N."/>
            <person name="Calvo S."/>
            <person name="Camarata J."/>
            <person name="Campo K."/>
            <person name="Chang J."/>
            <person name="Cheshatsang Y."/>
            <person name="Citroen M."/>
            <person name="Collymore A."/>
            <person name="Considine T."/>
            <person name="Cook A."/>
            <person name="Cooke P."/>
            <person name="Corum B."/>
            <person name="Cuomo C."/>
            <person name="David R."/>
            <person name="Dawoe T."/>
            <person name="Degray S."/>
            <person name="Dodge S."/>
            <person name="Dooley K."/>
            <person name="Dorje P."/>
            <person name="Dorjee K."/>
            <person name="Dorris L."/>
            <person name="Duffey N."/>
            <person name="Dupes A."/>
            <person name="Elkins T."/>
            <person name="Engels R."/>
            <person name="Erickson J."/>
            <person name="Farina A."/>
            <person name="Faro S."/>
            <person name="Ferreira P."/>
            <person name="Fischer H."/>
            <person name="Fitzgerald M."/>
            <person name="Foley K."/>
            <person name="Gage D."/>
            <person name="Galagan J."/>
            <person name="Gearin G."/>
            <person name="Gnerre S."/>
            <person name="Gnirke A."/>
            <person name="Goyette A."/>
            <person name="Graham J."/>
            <person name="Grandbois E."/>
            <person name="Gyaltsen K."/>
            <person name="Hafez N."/>
            <person name="Hagopian D."/>
            <person name="Hagos B."/>
            <person name="Hall J."/>
            <person name="Hatcher B."/>
            <person name="Heller A."/>
            <person name="Higgins H."/>
            <person name="Honan T."/>
            <person name="Horn A."/>
            <person name="Houde N."/>
            <person name="Hughes L."/>
            <person name="Hulme W."/>
            <person name="Husby E."/>
            <person name="Iliev I."/>
            <person name="Jaffe D."/>
            <person name="Jones C."/>
            <person name="Kamal M."/>
            <person name="Kamat A."/>
            <person name="Kamvysselis M."/>
            <person name="Karlsson E."/>
            <person name="Kells C."/>
            <person name="Kieu A."/>
            <person name="Kisner P."/>
            <person name="Kodira C."/>
            <person name="Kulbokas E."/>
            <person name="Labutti K."/>
            <person name="Lama D."/>
            <person name="Landers T."/>
            <person name="Leger J."/>
            <person name="Levine S."/>
            <person name="Lewis D."/>
            <person name="Lewis T."/>
            <person name="Lindblad-toh K."/>
            <person name="Liu X."/>
            <person name="Lokyitsang T."/>
            <person name="Lokyitsang Y."/>
            <person name="Lucien O."/>
            <person name="Lui A."/>
            <person name="Ma L.J."/>
            <person name="Mabbitt R."/>
            <person name="Macdonald J."/>
            <person name="Maclean C."/>
            <person name="Major J."/>
            <person name="Manning J."/>
            <person name="Marabella R."/>
            <person name="Maru K."/>
            <person name="Matthews C."/>
            <person name="Mauceli E."/>
            <person name="Mccarthy M."/>
            <person name="Mcdonough S."/>
            <person name="Mcghee T."/>
            <person name="Meldrim J."/>
            <person name="Meneus L."/>
            <person name="Mesirov J."/>
            <person name="Mihalev A."/>
            <person name="Mihova T."/>
            <person name="Mikkelsen T."/>
            <person name="Mlenga V."/>
            <person name="Moru K."/>
            <person name="Mozes J."/>
            <person name="Mulrain L."/>
            <person name="Munson G."/>
            <person name="Naylor J."/>
            <person name="Newes C."/>
            <person name="Nguyen C."/>
            <person name="Nguyen N."/>
            <person name="Nguyen T."/>
            <person name="Nicol R."/>
            <person name="Nielsen C."/>
            <person name="Nizzari M."/>
            <person name="Norbu C."/>
            <person name="Norbu N."/>
            <person name="O'donnell P."/>
            <person name="Okoawo O."/>
            <person name="O'leary S."/>
            <person name="Omotosho B."/>
            <person name="O'neill K."/>
            <person name="Osman S."/>
            <person name="Parker S."/>
            <person name="Perrin D."/>
            <person name="Phunkhang P."/>
            <person name="Piqani B."/>
            <person name="Purcell S."/>
            <person name="Rachupka T."/>
            <person name="Ramasamy U."/>
            <person name="Rameau R."/>
            <person name="Ray V."/>
            <person name="Raymond C."/>
            <person name="Retta R."/>
            <person name="Richardson S."/>
            <person name="Rise C."/>
            <person name="Rodriguez J."/>
            <person name="Rogers J."/>
            <person name="Rogov P."/>
            <person name="Rutman M."/>
            <person name="Schupbach R."/>
            <person name="Seaman C."/>
            <person name="Settipalli S."/>
            <person name="Sharpe T."/>
            <person name="Sheridan J."/>
            <person name="Sherpa N."/>
            <person name="Shi J."/>
            <person name="Smirnov S."/>
            <person name="Smith C."/>
            <person name="Sougnez C."/>
            <person name="Spencer B."/>
            <person name="Stalker J."/>
            <person name="Stange-thomann N."/>
            <person name="Stavropoulos S."/>
            <person name="Stetson K."/>
            <person name="Stone C."/>
            <person name="Stone S."/>
            <person name="Stubbs M."/>
            <person name="Talamas J."/>
            <person name="Tchuinga P."/>
            <person name="Tenzing P."/>
            <person name="Tesfaye S."/>
            <person name="Theodore J."/>
            <person name="Thoulutsang Y."/>
            <person name="Topham K."/>
            <person name="Towey S."/>
            <person name="Tsamla T."/>
            <person name="Tsomo N."/>
            <person name="Vallee D."/>
            <person name="Vassiliev H."/>
            <person name="Venkataraman V."/>
            <person name="Vinson J."/>
            <person name="Vo A."/>
            <person name="Wade C."/>
            <person name="Wang S."/>
            <person name="Wangchuk T."/>
            <person name="Wangdi T."/>
            <person name="Whittaker C."/>
            <person name="Wilkinson J."/>
            <person name="Wu Y."/>
            <person name="Wyman D."/>
            <person name="Yadav S."/>
            <person name="Yang S."/>
            <person name="Yang X."/>
            <person name="Yeager S."/>
            <person name="Yee E."/>
            <person name="Young G."/>
            <person name="Zainoun J."/>
            <person name="Zembeck L."/>
            <person name="Zimmer A."/>
            <person name="Zody M."/>
            <person name="Lander E."/>
        </authorList>
    </citation>
    <scope>NUCLEOTIDE SEQUENCE [LARGE SCALE GENOMIC DNA]</scope>
</reference>
<dbReference type="AlphaFoldDB" id="H2YIP6"/>
<protein>
    <recommendedName>
        <fullName evidence="4">DUF4200 domain-containing protein</fullName>
    </recommendedName>
</protein>
<accession>H2YIP6</accession>
<keyword evidence="1 2" id="KW-0175">Coiled coil</keyword>
<dbReference type="eggNOG" id="ENOG502QSDI">
    <property type="taxonomic scope" value="Eukaryota"/>
</dbReference>
<dbReference type="GO" id="GO:0005856">
    <property type="term" value="C:cytoskeleton"/>
    <property type="evidence" value="ECO:0007669"/>
    <property type="project" value="UniProtKB-ARBA"/>
</dbReference>
<evidence type="ECO:0000313" key="6">
    <source>
        <dbReference type="Proteomes" id="UP000007875"/>
    </source>
</evidence>
<dbReference type="OMA" id="HSKPPSG"/>
<feature type="region of interest" description="Disordered" evidence="3">
    <location>
        <begin position="137"/>
        <end position="156"/>
    </location>
</feature>